<dbReference type="AlphaFoldDB" id="A0A917Q9Q8"/>
<evidence type="ECO:0000313" key="1">
    <source>
        <dbReference type="EMBL" id="GGK34725.1"/>
    </source>
</evidence>
<gene>
    <name evidence="1" type="ORF">GCM10011322_21840</name>
</gene>
<dbReference type="RefSeq" id="WP_188912667.1">
    <property type="nucleotide sequence ID" value="NZ_BMMF01000005.1"/>
</dbReference>
<dbReference type="Proteomes" id="UP000600449">
    <property type="component" value="Unassembled WGS sequence"/>
</dbReference>
<keyword evidence="2" id="KW-1185">Reference proteome</keyword>
<organism evidence="1 2">
    <name type="scientific">Salinarimonas ramus</name>
    <dbReference type="NCBI Taxonomy" id="690164"/>
    <lineage>
        <taxon>Bacteria</taxon>
        <taxon>Pseudomonadati</taxon>
        <taxon>Pseudomonadota</taxon>
        <taxon>Alphaproteobacteria</taxon>
        <taxon>Hyphomicrobiales</taxon>
        <taxon>Salinarimonadaceae</taxon>
        <taxon>Salinarimonas</taxon>
    </lineage>
</organism>
<sequence length="546" mass="54814">MSGTFGHRGANLLSSARLRAGVGLLALVLGAGLVPQVASAQTAPPVLGQPNPAQVTPPARAAAPDGTLAQFFLDAHPVFGLATWTGIAWDGAPVTVRLPAGHPLADGTTGESVRLQPELVASGLSLPIGWRDTRLAAANAYLVGDHLVLEGFTLANEGGTLAADILVLSADALRTLGAAATGEMPAAAEPADVVVQDLVVEVRRGVADAARGSFASRFAADHLVLTGLVARAEADDAEDRAAIPALDIAGFSARDLSGAARFAGSAEFSLGALTLDGSPRSLTGLAQAALGLADPEEDDAPRLFSLSFEDLLLRARRAGSEPAVIVADEGALRVSLGSSASRANASLQGFKASAALLAGTPAEEQARTIAAAVTAEGGAAGLEGGPHLSLDVEADAVLRPGRLRVRLVCLDAPGLADATAALDLEIAEEADIADLGVRDLARARAREMRVAIVDHGLVDIVSDLAGRPLSEMAGEIAASLVQEIAGLPAPVARLTTAPLVGAVQTLEEDGSLAATAPSAGPVPLAAAGLLAAAGTVEPGDLDDCAR</sequence>
<accession>A0A917Q9Q8</accession>
<evidence type="ECO:0000313" key="2">
    <source>
        <dbReference type="Proteomes" id="UP000600449"/>
    </source>
</evidence>
<dbReference type="EMBL" id="BMMF01000005">
    <property type="protein sequence ID" value="GGK34725.1"/>
    <property type="molecule type" value="Genomic_DNA"/>
</dbReference>
<protein>
    <submittedName>
        <fullName evidence="1">Uncharacterized protein</fullName>
    </submittedName>
</protein>
<proteinExistence type="predicted"/>
<name>A0A917Q9Q8_9HYPH</name>
<reference evidence="1 2" key="1">
    <citation type="journal article" date="2014" name="Int. J. Syst. Evol. Microbiol.">
        <title>Complete genome sequence of Corynebacterium casei LMG S-19264T (=DSM 44701T), isolated from a smear-ripened cheese.</title>
        <authorList>
            <consortium name="US DOE Joint Genome Institute (JGI-PGF)"/>
            <person name="Walter F."/>
            <person name="Albersmeier A."/>
            <person name="Kalinowski J."/>
            <person name="Ruckert C."/>
        </authorList>
    </citation>
    <scope>NUCLEOTIDE SEQUENCE [LARGE SCALE GENOMIC DNA]</scope>
    <source>
        <strain evidence="1 2">CGMCC 1.9161</strain>
    </source>
</reference>
<comment type="caution">
    <text evidence="1">The sequence shown here is derived from an EMBL/GenBank/DDBJ whole genome shotgun (WGS) entry which is preliminary data.</text>
</comment>